<evidence type="ECO:0000313" key="2">
    <source>
        <dbReference type="Proteomes" id="UP001230685"/>
    </source>
</evidence>
<sequence>MNAFASITAPLDAATLALVEERARERGITGAEFAAEAIREAVERDDVFAAAIRAEVDEADAQIERGEFYTQEQIEAWLEDRKHSRR</sequence>
<keyword evidence="2" id="KW-1185">Reference proteome</keyword>
<accession>A0ABT9EJG3</accession>
<reference evidence="1 2" key="1">
    <citation type="submission" date="2023-07" db="EMBL/GenBank/DDBJ databases">
        <authorList>
            <person name="Kim M.K."/>
        </authorList>
    </citation>
    <scope>NUCLEOTIDE SEQUENCE [LARGE SCALE GENOMIC DNA]</scope>
    <source>
        <strain evidence="1 2">KR1UV-12</strain>
    </source>
</reference>
<evidence type="ECO:0008006" key="3">
    <source>
        <dbReference type="Google" id="ProtNLM"/>
    </source>
</evidence>
<evidence type="ECO:0000313" key="1">
    <source>
        <dbReference type="EMBL" id="MDP1026783.1"/>
    </source>
</evidence>
<comment type="caution">
    <text evidence="1">The sequence shown here is derived from an EMBL/GenBank/DDBJ whole genome shotgun (WGS) entry which is preliminary data.</text>
</comment>
<dbReference type="Proteomes" id="UP001230685">
    <property type="component" value="Unassembled WGS sequence"/>
</dbReference>
<dbReference type="EMBL" id="JAUUDS010000002">
    <property type="protein sequence ID" value="MDP1026783.1"/>
    <property type="molecule type" value="Genomic_DNA"/>
</dbReference>
<organism evidence="1 2">
    <name type="scientific">Sphingomonas aurea</name>
    <dbReference type="NCBI Taxonomy" id="3063994"/>
    <lineage>
        <taxon>Bacteria</taxon>
        <taxon>Pseudomonadati</taxon>
        <taxon>Pseudomonadota</taxon>
        <taxon>Alphaproteobacteria</taxon>
        <taxon>Sphingomonadales</taxon>
        <taxon>Sphingomonadaceae</taxon>
        <taxon>Sphingomonas</taxon>
    </lineage>
</organism>
<dbReference type="RefSeq" id="WP_305172415.1">
    <property type="nucleotide sequence ID" value="NZ_JAUUDS010000002.1"/>
</dbReference>
<protein>
    <recommendedName>
        <fullName evidence="3">CopG family transcriptional regulator</fullName>
    </recommendedName>
</protein>
<gene>
    <name evidence="1" type="ORF">Q5H91_06140</name>
</gene>
<proteinExistence type="predicted"/>
<name>A0ABT9EJG3_9SPHN</name>